<evidence type="ECO:0000313" key="2">
    <source>
        <dbReference type="EMBL" id="CAB4558835.1"/>
    </source>
</evidence>
<dbReference type="AlphaFoldDB" id="A0A6J6JW06"/>
<evidence type="ECO:0000313" key="3">
    <source>
        <dbReference type="EMBL" id="CAB4582873.1"/>
    </source>
</evidence>
<dbReference type="InterPro" id="IPR011050">
    <property type="entry name" value="Pectin_lyase_fold/virulence"/>
</dbReference>
<dbReference type="EMBL" id="CAEZTR010000086">
    <property type="protein sequence ID" value="CAB4582873.1"/>
    <property type="molecule type" value="Genomic_DNA"/>
</dbReference>
<evidence type="ECO:0000313" key="5">
    <source>
        <dbReference type="EMBL" id="CAB4665230.1"/>
    </source>
</evidence>
<protein>
    <submittedName>
        <fullName evidence="4">Unannotated protein</fullName>
    </submittedName>
</protein>
<dbReference type="EMBL" id="CAEZXE010000001">
    <property type="protein sequence ID" value="CAB4665230.1"/>
    <property type="molecule type" value="Genomic_DNA"/>
</dbReference>
<dbReference type="SUPFAM" id="SSF51126">
    <property type="entry name" value="Pectin lyase-like"/>
    <property type="match status" value="1"/>
</dbReference>
<dbReference type="SMART" id="SM00710">
    <property type="entry name" value="PbH1"/>
    <property type="match status" value="7"/>
</dbReference>
<dbReference type="PROSITE" id="PS51257">
    <property type="entry name" value="PROKAR_LIPOPROTEIN"/>
    <property type="match status" value="1"/>
</dbReference>
<gene>
    <name evidence="2" type="ORF">UFOPK1603_00402</name>
    <name evidence="3" type="ORF">UFOPK1711_01320</name>
    <name evidence="4" type="ORF">UFOPK2143_00615</name>
    <name evidence="5" type="ORF">UFOPK2350_00016</name>
</gene>
<proteinExistence type="predicted"/>
<dbReference type="InterPro" id="IPR039448">
    <property type="entry name" value="Beta_helix"/>
</dbReference>
<dbReference type="Pfam" id="PF13229">
    <property type="entry name" value="Beta_helix"/>
    <property type="match status" value="1"/>
</dbReference>
<dbReference type="InterPro" id="IPR006626">
    <property type="entry name" value="PbH1"/>
</dbReference>
<organism evidence="4">
    <name type="scientific">freshwater metagenome</name>
    <dbReference type="NCBI Taxonomy" id="449393"/>
    <lineage>
        <taxon>unclassified sequences</taxon>
        <taxon>metagenomes</taxon>
        <taxon>ecological metagenomes</taxon>
    </lineage>
</organism>
<sequence>MAPRSIVILVTLLVVGSGLAGCGGESKSRVIQATIGGTSIQDAVGQAKPGDIVEIGPGRYHEAVRVDRPDITIRGVDRNTVILDGQDRLTNGFLVAANGVAIENLTIHGFVQNGIVFNGIEKVSRGKGVNASDNYGAGNLVLDGYTARYITAYNNGLYGIYAFASRNGLIEDVYVSGHPDSGIYIGQCKPCNATVARVTAERNAIGYYGTNASGGVVIAQSVFRKNRLGIAPNSQKAEKLAPQEDTVVVGNIVENNDDPLAPAIPQGFFGAGIAIGGGTRNLVTRNLVRANPFAGIVLLTLDAFTPSGNRIVDNLVTGNGTDLVYAPTGASSADGNCFAGNRFGTSLPASIESAMPCNGTSTISSVPELRTPAAPPGVDYHTIPAPAPQPTMPVDGMSARGGAAQWAPVNIDEIPLPS</sequence>
<evidence type="ECO:0000313" key="4">
    <source>
        <dbReference type="EMBL" id="CAB4640628.1"/>
    </source>
</evidence>
<dbReference type="EMBL" id="CAEZTG010000023">
    <property type="protein sequence ID" value="CAB4558835.1"/>
    <property type="molecule type" value="Genomic_DNA"/>
</dbReference>
<name>A0A6J6JW06_9ZZZZ</name>
<dbReference type="Gene3D" id="2.160.20.10">
    <property type="entry name" value="Single-stranded right-handed beta-helix, Pectin lyase-like"/>
    <property type="match status" value="1"/>
</dbReference>
<reference evidence="4" key="1">
    <citation type="submission" date="2020-05" db="EMBL/GenBank/DDBJ databases">
        <authorList>
            <person name="Chiriac C."/>
            <person name="Salcher M."/>
            <person name="Ghai R."/>
            <person name="Kavagutti S V."/>
        </authorList>
    </citation>
    <scope>NUCLEOTIDE SEQUENCE</scope>
</reference>
<accession>A0A6J6JW06</accession>
<evidence type="ECO:0000259" key="1">
    <source>
        <dbReference type="Pfam" id="PF13229"/>
    </source>
</evidence>
<dbReference type="InterPro" id="IPR012334">
    <property type="entry name" value="Pectin_lyas_fold"/>
</dbReference>
<dbReference type="EMBL" id="CAEZVV010000024">
    <property type="protein sequence ID" value="CAB4640628.1"/>
    <property type="molecule type" value="Genomic_DNA"/>
</dbReference>
<feature type="domain" description="Right handed beta helix" evidence="1">
    <location>
        <begin position="145"/>
        <end position="310"/>
    </location>
</feature>